<dbReference type="EMBL" id="CP058627">
    <property type="protein sequence ID" value="QLG87673.1"/>
    <property type="molecule type" value="Genomic_DNA"/>
</dbReference>
<dbReference type="Gene3D" id="3.90.320.10">
    <property type="match status" value="1"/>
</dbReference>
<feature type="domain" description="YqaJ viral recombinase" evidence="1">
    <location>
        <begin position="8"/>
        <end position="160"/>
    </location>
</feature>
<reference evidence="2 3" key="1">
    <citation type="submission" date="2020-07" db="EMBL/GenBank/DDBJ databases">
        <title>Complete genome sequence of Chitinibacter sp. 2T18.</title>
        <authorList>
            <person name="Bae J.-W."/>
            <person name="Choi J.-W."/>
        </authorList>
    </citation>
    <scope>NUCLEOTIDE SEQUENCE [LARGE SCALE GENOMIC DNA]</scope>
    <source>
        <strain evidence="2 3">2T18</strain>
    </source>
</reference>
<dbReference type="InterPro" id="IPR011604">
    <property type="entry name" value="PDDEXK-like_dom_sf"/>
</dbReference>
<keyword evidence="3" id="KW-1185">Reference proteome</keyword>
<dbReference type="Proteomes" id="UP000509597">
    <property type="component" value="Chromosome"/>
</dbReference>
<dbReference type="SUPFAM" id="SSF52980">
    <property type="entry name" value="Restriction endonuclease-like"/>
    <property type="match status" value="1"/>
</dbReference>
<evidence type="ECO:0000313" key="3">
    <source>
        <dbReference type="Proteomes" id="UP000509597"/>
    </source>
</evidence>
<evidence type="ECO:0000313" key="2">
    <source>
        <dbReference type="EMBL" id="QLG87673.1"/>
    </source>
</evidence>
<dbReference type="InterPro" id="IPR011335">
    <property type="entry name" value="Restrct_endonuc-II-like"/>
</dbReference>
<protein>
    <submittedName>
        <fullName evidence="2">YqaJ viral recombinase family protein</fullName>
    </submittedName>
</protein>
<dbReference type="InterPro" id="IPR017482">
    <property type="entry name" value="Lambda-type_endonuclease"/>
</dbReference>
<dbReference type="RefSeq" id="WP_179357754.1">
    <property type="nucleotide sequence ID" value="NZ_CP058627.1"/>
</dbReference>
<dbReference type="AlphaFoldDB" id="A0A7H9BG31"/>
<evidence type="ECO:0000259" key="1">
    <source>
        <dbReference type="Pfam" id="PF09588"/>
    </source>
</evidence>
<accession>A0A7H9BG31</accession>
<organism evidence="2 3">
    <name type="scientific">Chitinibacter bivalviorum</name>
    <dbReference type="NCBI Taxonomy" id="2739434"/>
    <lineage>
        <taxon>Bacteria</taxon>
        <taxon>Pseudomonadati</taxon>
        <taxon>Pseudomonadota</taxon>
        <taxon>Betaproteobacteria</taxon>
        <taxon>Neisseriales</taxon>
        <taxon>Chitinibacteraceae</taxon>
        <taxon>Chitinibacter</taxon>
    </lineage>
</organism>
<name>A0A7H9BG31_9NEIS</name>
<dbReference type="InterPro" id="IPR019080">
    <property type="entry name" value="YqaJ_viral_recombinase"/>
</dbReference>
<gene>
    <name evidence="2" type="ORF">HQ393_05055</name>
</gene>
<dbReference type="Pfam" id="PF09588">
    <property type="entry name" value="YqaJ"/>
    <property type="match status" value="1"/>
</dbReference>
<sequence>MNAPTREEFLAQRMKGIGGSDAGTIMGANPYKTAYELYLEKRQELEAEDIGDKLPVKIGIDLEDFVAKEYQDQTGFKVQRFNNQLQHPDHPWMLGNLDRVVSLDGKAPAHKGELRTKRLLECKTALGRFLDKTMWGPSGTDQVPEHYFFQCMHYLAVSGADQIDLAVLLAGPEVRIYHIVRDEELIALMIKVEGTFWQQVQSGKAPEMDFNHPTTGALLDRLYPGTDGSTIELPATAEHWQQVMADAKEQKALYEKVAEGAKNHILHLMGNAAIAKLPDGTAFTRKVIKKKAFSVEATEYVDFRYTKNPKE</sequence>
<proteinExistence type="predicted"/>
<dbReference type="KEGG" id="chiz:HQ393_05055"/>
<dbReference type="NCBIfam" id="TIGR03033">
    <property type="entry name" value="phage_rel_nuc"/>
    <property type="match status" value="1"/>
</dbReference>